<sequence length="787" mass="90158">MKNHWDSHGPFSLGILFFLLCALSAPVTSAPLPPKYLTNTSPNYHDDIHPIFEKKCLACHGCYDAPCQLKLEAVEGLDRGASKKNVYDGARTQTISPTRLFKDAQTTAQWRDKGFYSVIDSTSGLQDSLLYQMLALGKKHSFKPNQKLPDDIVLGLARQNECPAPDEFDDYAESHPMEGMPLAVAGLTDSEFTTIRQWLEQGAPLEPKIITPTNEEQQLIADWEAFLNQRDLKHQLVARWLYEHLFLAHLYLDKGQDSKPAHFFKLHRSSTPPGEPIKPVATDRPNGMPPENFWYRIAPVPGTLVHKTHITFGLAKDKLARTKEHFFSTDWSVETLPGYGYEQRANPFVTFSAIPARARYQFMLDEAEYFVRTFIRGPVCRGQVATDVIRDHFWAVFQAPEQDLYITDNNYRAQVSDLLGLPGQDDDLLALGPQWLKYSEKRNDYLKARKQAYGTNKPKGPDWDSLWDGDGDNRNALLTIFRHHDNSSVRKGLIGDLPLTTWVMDYPLFERSYYNLVVNFNVFGSVSHQAQTRLYFDLIRNGAEQNTLRYLPAKLRQLVLANWYQNTGKLRLAISYESVDTDLPTSIQFDTSTPMNEFNNNLLIKFAKLNARPDPINRCDGENCQRPNVSAWKQDADHILSSISSRRAANLQAVNFMPEVSMIHVRGNKGEQEIYSLFRNRAHTNVAFMMGESLRYQPPLDTLTLYPGVLASYPNFMFLVQEDQLQAFVTQMEAVKTEKDFTELVDAYGIRRTHPEFWQYFHALNQYLEKHEPTQAGILDMNRYENL</sequence>
<protein>
    <submittedName>
        <fullName evidence="1">Esterified fatty acid cis/trans isomerase family protein</fullName>
        <ecNumber evidence="1">5.-.-.-</ecNumber>
    </submittedName>
</protein>
<dbReference type="eggNOG" id="ENOG502Z7N8">
    <property type="taxonomic scope" value="Bacteria"/>
</dbReference>
<dbReference type="AlphaFoldDB" id="Q0VNV0"/>
<dbReference type="EC" id="5.-.-.-" evidence="1"/>
<accession>Q0VNV0</accession>
<organism evidence="1 2">
    <name type="scientific">Alcanivorax borkumensis (strain ATCC 700651 / DSM 11573 / NCIMB 13689 / SK2)</name>
    <dbReference type="NCBI Taxonomy" id="393595"/>
    <lineage>
        <taxon>Bacteria</taxon>
        <taxon>Pseudomonadati</taxon>
        <taxon>Pseudomonadota</taxon>
        <taxon>Gammaproteobacteria</taxon>
        <taxon>Oceanospirillales</taxon>
        <taxon>Alcanivoracaceae</taxon>
        <taxon>Alcanivorax</taxon>
    </lineage>
</organism>
<dbReference type="HOGENOM" id="CLU_380276_0_0_6"/>
<reference evidence="1 2" key="1">
    <citation type="journal article" date="2006" name="Nat. Biotechnol.">
        <title>Genome sequence of the ubiquitous hydrocarbon-degrading marine bacterium Alcanivorax borkumensis.</title>
        <authorList>
            <person name="Schneiker S."/>
            <person name="Martins dos Santos V.A.P."/>
            <person name="Bartels D."/>
            <person name="Bekel T."/>
            <person name="Brecht M."/>
            <person name="Buhrmester J."/>
            <person name="Chernikova T.N."/>
            <person name="Denaro R."/>
            <person name="Ferrer M."/>
            <person name="Gertler C."/>
            <person name="Goesmann A."/>
            <person name="Golyshina O.V."/>
            <person name="Kaminski F."/>
            <person name="Khachane A.N."/>
            <person name="Lang S."/>
            <person name="Linke B."/>
            <person name="McHardy A.C."/>
            <person name="Meyer F."/>
            <person name="Nechitaylo T."/>
            <person name="Puehler A."/>
            <person name="Regenhardt D."/>
            <person name="Rupp O."/>
            <person name="Sabirova J.S."/>
            <person name="Selbitschka W."/>
            <person name="Yakimov M.M."/>
            <person name="Timmis K.N."/>
            <person name="Vorhoelter F.-J."/>
            <person name="Weidner S."/>
            <person name="Kaiser O."/>
            <person name="Golyshin P.N."/>
        </authorList>
    </citation>
    <scope>NUCLEOTIDE SEQUENCE [LARGE SCALE GENOMIC DNA]</scope>
    <source>
        <strain evidence="2">ATCC 700651 / DSM 11573 / NCIMB 13689 / SK2</strain>
    </source>
</reference>
<evidence type="ECO:0000313" key="1">
    <source>
        <dbReference type="EMBL" id="CAL17148.1"/>
    </source>
</evidence>
<dbReference type="Pfam" id="PF06934">
    <property type="entry name" value="CTI"/>
    <property type="match status" value="1"/>
</dbReference>
<dbReference type="InterPro" id="IPR010706">
    <property type="entry name" value="Fatty_acid_cis-trans_isomerase"/>
</dbReference>
<keyword evidence="2" id="KW-1185">Reference proteome</keyword>
<dbReference type="KEGG" id="abo:ABO_1700"/>
<dbReference type="OrthoDB" id="9809746at2"/>
<dbReference type="STRING" id="393595.ABO_1700"/>
<gene>
    <name evidence="1" type="ordered locus">ABO_1700</name>
</gene>
<evidence type="ECO:0000313" key="2">
    <source>
        <dbReference type="Proteomes" id="UP000008871"/>
    </source>
</evidence>
<proteinExistence type="predicted"/>
<name>Q0VNV0_ALCBS</name>
<keyword evidence="1" id="KW-0413">Isomerase</keyword>
<dbReference type="Proteomes" id="UP000008871">
    <property type="component" value="Chromosome"/>
</dbReference>
<dbReference type="RefSeq" id="WP_011588981.1">
    <property type="nucleotide sequence ID" value="NC_008260.1"/>
</dbReference>
<dbReference type="EMBL" id="AM286690">
    <property type="protein sequence ID" value="CAL17148.1"/>
    <property type="molecule type" value="Genomic_DNA"/>
</dbReference>
<dbReference type="GO" id="GO:0016853">
    <property type="term" value="F:isomerase activity"/>
    <property type="evidence" value="ECO:0007669"/>
    <property type="project" value="UniProtKB-KW"/>
</dbReference>